<dbReference type="PANTHER" id="PTHR42690:SF1">
    <property type="entry name" value="THREONINE SYNTHASE-LIKE 2"/>
    <property type="match status" value="1"/>
</dbReference>
<feature type="domain" description="Tryptophan synthase beta chain-like PALP" evidence="13">
    <location>
        <begin position="95"/>
        <end position="355"/>
    </location>
</feature>
<feature type="modified residue" description="N6-(pyridoxal phosphate)lysine" evidence="12">
    <location>
        <position position="105"/>
    </location>
</feature>
<evidence type="ECO:0000256" key="9">
    <source>
        <dbReference type="ARBA" id="ARBA00023239"/>
    </source>
</evidence>
<feature type="domain" description="Threonine synthase N-terminal" evidence="14">
    <location>
        <begin position="3"/>
        <end position="78"/>
    </location>
</feature>
<evidence type="ECO:0000259" key="13">
    <source>
        <dbReference type="Pfam" id="PF00291"/>
    </source>
</evidence>
<dbReference type="PROSITE" id="PS00165">
    <property type="entry name" value="DEHYDRATASE_SER_THR"/>
    <property type="match status" value="1"/>
</dbReference>
<comment type="pathway">
    <text evidence="2">Amino-acid biosynthesis; L-threonine biosynthesis; L-threonine from L-aspartate: step 5/5.</text>
</comment>
<name>A0A7X2PD40_9SPIO</name>
<keyword evidence="7" id="KW-0791">Threonine biosynthesis</keyword>
<dbReference type="EC" id="4.2.3.1" evidence="4 11"/>
<dbReference type="Gene3D" id="3.90.1380.10">
    <property type="entry name" value="Threonine synthase, N-terminal domain"/>
    <property type="match status" value="1"/>
</dbReference>
<evidence type="ECO:0000313" key="16">
    <source>
        <dbReference type="Proteomes" id="UP000460549"/>
    </source>
</evidence>
<dbReference type="NCBIfam" id="TIGR00260">
    <property type="entry name" value="thrC"/>
    <property type="match status" value="1"/>
</dbReference>
<dbReference type="Gene3D" id="3.40.50.1100">
    <property type="match status" value="2"/>
</dbReference>
<dbReference type="InterPro" id="IPR037158">
    <property type="entry name" value="Thr_synth_N_sf"/>
</dbReference>
<evidence type="ECO:0000259" key="14">
    <source>
        <dbReference type="Pfam" id="PF14821"/>
    </source>
</evidence>
<dbReference type="InterPro" id="IPR004450">
    <property type="entry name" value="Thr_synthase-like"/>
</dbReference>
<dbReference type="SUPFAM" id="SSF53686">
    <property type="entry name" value="Tryptophan synthase beta subunit-like PLP-dependent enzymes"/>
    <property type="match status" value="1"/>
</dbReference>
<dbReference type="GO" id="GO:0004795">
    <property type="term" value="F:threonine synthase activity"/>
    <property type="evidence" value="ECO:0007669"/>
    <property type="project" value="UniProtKB-UniRule"/>
</dbReference>
<comment type="similarity">
    <text evidence="3">Belongs to the threonine synthase family.</text>
</comment>
<dbReference type="AlphaFoldDB" id="A0A7X2PD40"/>
<keyword evidence="8 12" id="KW-0663">Pyridoxal phosphate</keyword>
<evidence type="ECO:0000256" key="8">
    <source>
        <dbReference type="ARBA" id="ARBA00022898"/>
    </source>
</evidence>
<keyword evidence="9 15" id="KW-0456">Lyase</keyword>
<evidence type="ECO:0000256" key="11">
    <source>
        <dbReference type="NCBIfam" id="TIGR00260"/>
    </source>
</evidence>
<organism evidence="15 16">
    <name type="scientific">Bullifex porci</name>
    <dbReference type="NCBI Taxonomy" id="2606638"/>
    <lineage>
        <taxon>Bacteria</taxon>
        <taxon>Pseudomonadati</taxon>
        <taxon>Spirochaetota</taxon>
        <taxon>Spirochaetia</taxon>
        <taxon>Spirochaetales</taxon>
        <taxon>Spirochaetaceae</taxon>
        <taxon>Bullifex</taxon>
    </lineage>
</organism>
<evidence type="ECO:0000256" key="12">
    <source>
        <dbReference type="PIRSR" id="PIRSR604450-51"/>
    </source>
</evidence>
<dbReference type="Pfam" id="PF00291">
    <property type="entry name" value="PALP"/>
    <property type="match status" value="1"/>
</dbReference>
<accession>A0A7X2PD40</accession>
<evidence type="ECO:0000313" key="15">
    <source>
        <dbReference type="EMBL" id="MSU06672.1"/>
    </source>
</evidence>
<dbReference type="Pfam" id="PF14821">
    <property type="entry name" value="Thr_synth_N"/>
    <property type="match status" value="1"/>
</dbReference>
<dbReference type="InterPro" id="IPR000634">
    <property type="entry name" value="Ser/Thr_deHydtase_PyrdxlP-BS"/>
</dbReference>
<keyword evidence="6" id="KW-0028">Amino-acid biosynthesis</keyword>
<dbReference type="InterPro" id="IPR051166">
    <property type="entry name" value="Threonine_Synthase"/>
</dbReference>
<evidence type="ECO:0000256" key="4">
    <source>
        <dbReference type="ARBA" id="ARBA00013028"/>
    </source>
</evidence>
<gene>
    <name evidence="15" type="primary">thrC</name>
    <name evidence="15" type="ORF">FYJ80_07770</name>
</gene>
<dbReference type="PANTHER" id="PTHR42690">
    <property type="entry name" value="THREONINE SYNTHASE FAMILY MEMBER"/>
    <property type="match status" value="1"/>
</dbReference>
<protein>
    <recommendedName>
        <fullName evidence="5 11">Threonine synthase</fullName>
        <ecNumber evidence="4 11">4.2.3.1</ecNumber>
    </recommendedName>
</protein>
<comment type="caution">
    <text evidence="15">The sequence shown here is derived from an EMBL/GenBank/DDBJ whole genome shotgun (WGS) entry which is preliminary data.</text>
</comment>
<comment type="catalytic activity">
    <reaction evidence="10">
        <text>O-phospho-L-homoserine + H2O = L-threonine + phosphate</text>
        <dbReference type="Rhea" id="RHEA:10840"/>
        <dbReference type="ChEBI" id="CHEBI:15377"/>
        <dbReference type="ChEBI" id="CHEBI:43474"/>
        <dbReference type="ChEBI" id="CHEBI:57590"/>
        <dbReference type="ChEBI" id="CHEBI:57926"/>
        <dbReference type="EC" id="4.2.3.1"/>
    </reaction>
</comment>
<dbReference type="UniPathway" id="UPA00050">
    <property type="reaction ID" value="UER00065"/>
</dbReference>
<evidence type="ECO:0000256" key="3">
    <source>
        <dbReference type="ARBA" id="ARBA00005517"/>
    </source>
</evidence>
<evidence type="ECO:0000256" key="1">
    <source>
        <dbReference type="ARBA" id="ARBA00001933"/>
    </source>
</evidence>
<proteinExistence type="inferred from homology"/>
<dbReference type="InterPro" id="IPR001926">
    <property type="entry name" value="TrpB-like_PALP"/>
</dbReference>
<dbReference type="Proteomes" id="UP000460549">
    <property type="component" value="Unassembled WGS sequence"/>
</dbReference>
<dbReference type="GO" id="GO:0030170">
    <property type="term" value="F:pyridoxal phosphate binding"/>
    <property type="evidence" value="ECO:0007669"/>
    <property type="project" value="InterPro"/>
</dbReference>
<evidence type="ECO:0000256" key="5">
    <source>
        <dbReference type="ARBA" id="ARBA00018679"/>
    </source>
</evidence>
<dbReference type="InterPro" id="IPR036052">
    <property type="entry name" value="TrpB-like_PALP_sf"/>
</dbReference>
<keyword evidence="16" id="KW-1185">Reference proteome</keyword>
<dbReference type="GO" id="GO:0009088">
    <property type="term" value="P:threonine biosynthetic process"/>
    <property type="evidence" value="ECO:0007669"/>
    <property type="project" value="UniProtKB-UniRule"/>
</dbReference>
<dbReference type="InterPro" id="IPR029144">
    <property type="entry name" value="Thr_synth_N"/>
</dbReference>
<reference evidence="15 16" key="1">
    <citation type="submission" date="2019-08" db="EMBL/GenBank/DDBJ databases">
        <title>In-depth cultivation of the pig gut microbiome towards novel bacterial diversity and tailored functional studies.</title>
        <authorList>
            <person name="Wylensek D."/>
            <person name="Hitch T.C.A."/>
            <person name="Clavel T."/>
        </authorList>
    </citation>
    <scope>NUCLEOTIDE SEQUENCE [LARGE SCALE GENOMIC DNA]</scope>
    <source>
        <strain evidence="15 16">NM-380-WT-3C1</strain>
    </source>
</reference>
<dbReference type="RefSeq" id="WP_154425705.1">
    <property type="nucleotide sequence ID" value="NZ_VUNN01000015.1"/>
</dbReference>
<sequence length="419" mass="46747">MYYYSTRDKNRDIKLTASQAILKGLAADGGLFVPSQLPTLSKSVSLELDYPTFAYETLKPFFEGDELLDELLDICKGAFNFPVELRELKDTSVLELFHGPTSAFKDFGARFLSFSMEKLLVKKGEKLCILVATSGDTGGAVASAFHKRQNLSVKVLFPKGRVAERQRRQLTCWDDNISSYEVRGSFDDCQRMVKSAFVDPELKNLSSANSINLGRLLPQMVYYVYASMLYQKRCGKKPVIIVPSGNVGNCTGAFWAKAIGAPIERIVLAVNANTTIPEYLSSGVYRPRDSVKTLANAMDVGAPSNMERLFNLFDSYEKMKENVTAYSVSDEEIKKTIKDEYAKEGYVLCPHTACAERVRLDHFNSEPTIIVSTAHPAKFETVVEPLINKTVEMPPALAKLVNMPSTFTEIGTDYKELFK</sequence>
<evidence type="ECO:0000256" key="2">
    <source>
        <dbReference type="ARBA" id="ARBA00004979"/>
    </source>
</evidence>
<comment type="cofactor">
    <cofactor evidence="1 12">
        <name>pyridoxal 5'-phosphate</name>
        <dbReference type="ChEBI" id="CHEBI:597326"/>
    </cofactor>
</comment>
<dbReference type="EMBL" id="VUNN01000015">
    <property type="protein sequence ID" value="MSU06672.1"/>
    <property type="molecule type" value="Genomic_DNA"/>
</dbReference>
<evidence type="ECO:0000256" key="10">
    <source>
        <dbReference type="ARBA" id="ARBA00049144"/>
    </source>
</evidence>
<evidence type="ECO:0000256" key="7">
    <source>
        <dbReference type="ARBA" id="ARBA00022697"/>
    </source>
</evidence>
<evidence type="ECO:0000256" key="6">
    <source>
        <dbReference type="ARBA" id="ARBA00022605"/>
    </source>
</evidence>